<dbReference type="EMBL" id="HBGQ01088588">
    <property type="protein sequence ID" value="CAD9523283.1"/>
    <property type="molecule type" value="Transcribed_RNA"/>
</dbReference>
<evidence type="ECO:0000256" key="1">
    <source>
        <dbReference type="SAM" id="Coils"/>
    </source>
</evidence>
<name>A0A7S2ILZ7_9DINO</name>
<dbReference type="AlphaFoldDB" id="A0A7S2ILZ7"/>
<proteinExistence type="predicted"/>
<accession>A0A7S2ILZ7</accession>
<protein>
    <submittedName>
        <fullName evidence="2">Uncharacterized protein</fullName>
    </submittedName>
</protein>
<organism evidence="2">
    <name type="scientific">Alexandrium andersonii</name>
    <dbReference type="NCBI Taxonomy" id="327968"/>
    <lineage>
        <taxon>Eukaryota</taxon>
        <taxon>Sar</taxon>
        <taxon>Alveolata</taxon>
        <taxon>Dinophyceae</taxon>
        <taxon>Gonyaulacales</taxon>
        <taxon>Pyrocystaceae</taxon>
        <taxon>Alexandrium</taxon>
    </lineage>
</organism>
<keyword evidence="1" id="KW-0175">Coiled coil</keyword>
<evidence type="ECO:0000313" key="2">
    <source>
        <dbReference type="EMBL" id="CAD9523283.1"/>
    </source>
</evidence>
<feature type="coiled-coil region" evidence="1">
    <location>
        <begin position="54"/>
        <end position="85"/>
    </location>
</feature>
<sequence>MPPLDEEMLAELGEIPANVEGAWKHSWGTADKLYKSEAIDAFGLKYLLGVFETKDEAQKAFADWNQEYEKARVDMKSEMEQWGKQEQARLDRDTTGQERIKKVLEEAKR</sequence>
<reference evidence="2" key="1">
    <citation type="submission" date="2021-01" db="EMBL/GenBank/DDBJ databases">
        <authorList>
            <person name="Corre E."/>
            <person name="Pelletier E."/>
            <person name="Niang G."/>
            <person name="Scheremetjew M."/>
            <person name="Finn R."/>
            <person name="Kale V."/>
            <person name="Holt S."/>
            <person name="Cochrane G."/>
            <person name="Meng A."/>
            <person name="Brown T."/>
            <person name="Cohen L."/>
        </authorList>
    </citation>
    <scope>NUCLEOTIDE SEQUENCE</scope>
    <source>
        <strain evidence="2">CCMP2222</strain>
    </source>
</reference>
<gene>
    <name evidence="2" type="ORF">AAND1436_LOCUS42258</name>
</gene>